<evidence type="ECO:0000313" key="3">
    <source>
        <dbReference type="Proteomes" id="UP000012024"/>
    </source>
</evidence>
<sequence>MGKYTSLSEAINDLTKKGYTYNFNIKEDCIECAENQNQLQPEEFLIDEKHRFQEMSDVDNESVLYAISSKDGKLKGLLVNAYGIYADYASFKLVQKLNRPEK</sequence>
<dbReference type="Proteomes" id="UP000012024">
    <property type="component" value="Unassembled WGS sequence"/>
</dbReference>
<dbReference type="EMBL" id="ANLA01000013">
    <property type="protein sequence ID" value="EMQ94967.1"/>
    <property type="molecule type" value="Genomic_DNA"/>
</dbReference>
<gene>
    <name evidence="1" type="ORF">D778_00327</name>
    <name evidence="2" type="ORF">DHV22_04605</name>
</gene>
<protein>
    <submittedName>
        <fullName evidence="2">Phosphoribosylpyrophosphate synthetase</fullName>
    </submittedName>
</protein>
<evidence type="ECO:0000313" key="2">
    <source>
        <dbReference type="EMBL" id="HCY80924.1"/>
    </source>
</evidence>
<comment type="caution">
    <text evidence="1">The sequence shown here is derived from an EMBL/GenBank/DDBJ whole genome shotgun (WGS) entry which is preliminary data.</text>
</comment>
<dbReference type="GeneID" id="98641637"/>
<dbReference type="OrthoDB" id="8418771at2"/>
<dbReference type="eggNOG" id="COG2207">
    <property type="taxonomic scope" value="Bacteria"/>
</dbReference>
<name>M7MFF1_9FLAO</name>
<reference evidence="2 4" key="2">
    <citation type="journal article" date="2018" name="Nat. Biotechnol.">
        <title>A standardized bacterial taxonomy based on genome phylogeny substantially revises the tree of life.</title>
        <authorList>
            <person name="Parks D.H."/>
            <person name="Chuvochina M."/>
            <person name="Waite D.W."/>
            <person name="Rinke C."/>
            <person name="Skarshewski A."/>
            <person name="Chaumeil P.A."/>
            <person name="Hugenholtz P."/>
        </authorList>
    </citation>
    <scope>NUCLEOTIDE SEQUENCE [LARGE SCALE GENOMIC DNA]</scope>
    <source>
        <strain evidence="2">UBA10227</strain>
    </source>
</reference>
<dbReference type="AlphaFoldDB" id="M7MFF1"/>
<evidence type="ECO:0000313" key="4">
    <source>
        <dbReference type="Proteomes" id="UP000263268"/>
    </source>
</evidence>
<keyword evidence="3" id="KW-1185">Reference proteome</keyword>
<reference evidence="1 3" key="1">
    <citation type="submission" date="2012-12" db="EMBL/GenBank/DDBJ databases">
        <title>Genome assembly of Formosa sp. AK20.</title>
        <authorList>
            <person name="Kumar R."/>
            <person name="Khatri I."/>
            <person name="Vaidya B."/>
            <person name="Subramanian S."/>
            <person name="Pinnaka A."/>
        </authorList>
    </citation>
    <scope>NUCLEOTIDE SEQUENCE [LARGE SCALE GENOMIC DNA]</scope>
    <source>
        <strain evidence="1 3">AK20</strain>
    </source>
</reference>
<dbReference type="PATRIC" id="fig|1137281.3.peg.1760"/>
<proteinExistence type="predicted"/>
<accession>M7MFF1</accession>
<dbReference type="Proteomes" id="UP000263268">
    <property type="component" value="Unassembled WGS sequence"/>
</dbReference>
<evidence type="ECO:0000313" key="1">
    <source>
        <dbReference type="EMBL" id="EMQ94967.1"/>
    </source>
</evidence>
<dbReference type="STRING" id="1137281.D778_00327"/>
<dbReference type="EMBL" id="DPRK01000079">
    <property type="protein sequence ID" value="HCY80924.1"/>
    <property type="molecule type" value="Genomic_DNA"/>
</dbReference>
<organism evidence="1 3">
    <name type="scientific">Xanthomarina gelatinilytica</name>
    <dbReference type="NCBI Taxonomy" id="1137281"/>
    <lineage>
        <taxon>Bacteria</taxon>
        <taxon>Pseudomonadati</taxon>
        <taxon>Bacteroidota</taxon>
        <taxon>Flavobacteriia</taxon>
        <taxon>Flavobacteriales</taxon>
        <taxon>Flavobacteriaceae</taxon>
        <taxon>Xanthomarina</taxon>
    </lineage>
</organism>
<dbReference type="RefSeq" id="WP_007649755.1">
    <property type="nucleotide sequence ID" value="NZ_ANLA01000013.1"/>
</dbReference>